<dbReference type="Proteomes" id="UP000054007">
    <property type="component" value="Unassembled WGS sequence"/>
</dbReference>
<protein>
    <submittedName>
        <fullName evidence="2">Uncharacterized protein</fullName>
    </submittedName>
</protein>
<sequence>MISQLQPPQANSVKFPTASVPSSTTSSFTRPRRTSSSRAMVRSDASSTSVMSSVHVAHDICNTIYGEGMLAIDRLEKYYEGSASYENPCLTATSREMIQDIFSLGRTLHAVDIPRPLAAIMTLLRLTPPASYGDPLLHMVRCWNDVGQITEHETFDGHHKAVVEHTLNVLFFPDIHVDADPHASLEFPSSDSLIHVGARSRSAMSSPTYHPGSPSLPIPGTSLSLPSPLHFQLRIMTSLSFNEQMRICHHRDFWDIKDLMGLVPGMSLVQWVTSRLTARSLAFTYKLLPSAFSTEGPLGKAFDNDVGLQGLRRV</sequence>
<dbReference type="STRING" id="1314674.A0A0D7BNU8"/>
<dbReference type="AlphaFoldDB" id="A0A0D7BNU8"/>
<name>A0A0D7BNU8_9AGAR</name>
<dbReference type="OrthoDB" id="9995831at2759"/>
<dbReference type="EMBL" id="KN880446">
    <property type="protein sequence ID" value="KIY72203.1"/>
    <property type="molecule type" value="Genomic_DNA"/>
</dbReference>
<feature type="compositionally biased region" description="Low complexity" evidence="1">
    <location>
        <begin position="16"/>
        <end position="29"/>
    </location>
</feature>
<reference evidence="2 3" key="1">
    <citation type="journal article" date="2015" name="Fungal Genet. Biol.">
        <title>Evolution of novel wood decay mechanisms in Agaricales revealed by the genome sequences of Fistulina hepatica and Cylindrobasidium torrendii.</title>
        <authorList>
            <person name="Floudas D."/>
            <person name="Held B.W."/>
            <person name="Riley R."/>
            <person name="Nagy L.G."/>
            <person name="Koehler G."/>
            <person name="Ransdell A.S."/>
            <person name="Younus H."/>
            <person name="Chow J."/>
            <person name="Chiniquy J."/>
            <person name="Lipzen A."/>
            <person name="Tritt A."/>
            <person name="Sun H."/>
            <person name="Haridas S."/>
            <person name="LaButti K."/>
            <person name="Ohm R.A."/>
            <person name="Kues U."/>
            <person name="Blanchette R.A."/>
            <person name="Grigoriev I.V."/>
            <person name="Minto R.E."/>
            <person name="Hibbett D.S."/>
        </authorList>
    </citation>
    <scope>NUCLEOTIDE SEQUENCE [LARGE SCALE GENOMIC DNA]</scope>
    <source>
        <strain evidence="2 3">FP15055 ss-10</strain>
    </source>
</reference>
<evidence type="ECO:0000313" key="2">
    <source>
        <dbReference type="EMBL" id="KIY72203.1"/>
    </source>
</evidence>
<evidence type="ECO:0000256" key="1">
    <source>
        <dbReference type="SAM" id="MobiDB-lite"/>
    </source>
</evidence>
<feature type="region of interest" description="Disordered" evidence="1">
    <location>
        <begin position="1"/>
        <end position="44"/>
    </location>
</feature>
<organism evidence="2 3">
    <name type="scientific">Cylindrobasidium torrendii FP15055 ss-10</name>
    <dbReference type="NCBI Taxonomy" id="1314674"/>
    <lineage>
        <taxon>Eukaryota</taxon>
        <taxon>Fungi</taxon>
        <taxon>Dikarya</taxon>
        <taxon>Basidiomycota</taxon>
        <taxon>Agaricomycotina</taxon>
        <taxon>Agaricomycetes</taxon>
        <taxon>Agaricomycetidae</taxon>
        <taxon>Agaricales</taxon>
        <taxon>Marasmiineae</taxon>
        <taxon>Physalacriaceae</taxon>
        <taxon>Cylindrobasidium</taxon>
    </lineage>
</organism>
<proteinExistence type="predicted"/>
<gene>
    <name evidence="2" type="ORF">CYLTODRAFT_418182</name>
</gene>
<keyword evidence="3" id="KW-1185">Reference proteome</keyword>
<accession>A0A0D7BNU8</accession>
<feature type="compositionally biased region" description="Polar residues" evidence="1">
    <location>
        <begin position="1"/>
        <end position="14"/>
    </location>
</feature>
<evidence type="ECO:0000313" key="3">
    <source>
        <dbReference type="Proteomes" id="UP000054007"/>
    </source>
</evidence>